<protein>
    <recommendedName>
        <fullName evidence="6">CENP-V/GFA domain-containing protein</fullName>
    </recommendedName>
</protein>
<accession>A0A7H8RGG6</accession>
<reference evidence="8" key="1">
    <citation type="submission" date="2020-06" db="EMBL/GenBank/DDBJ databases">
        <title>A chromosome-scale genome assembly of Talaromyces rugulosus W13939.</title>
        <authorList>
            <person name="Wang B."/>
            <person name="Guo L."/>
            <person name="Ye K."/>
            <person name="Wang L."/>
        </authorList>
    </citation>
    <scope>NUCLEOTIDE SEQUENCE [LARGE SCALE GENOMIC DNA]</scope>
    <source>
        <strain evidence="8">W13939</strain>
    </source>
</reference>
<feature type="domain" description="CENP-V/GFA" evidence="6">
    <location>
        <begin position="47"/>
        <end position="163"/>
    </location>
</feature>
<dbReference type="EMBL" id="CP055903">
    <property type="protein sequence ID" value="QKX63673.1"/>
    <property type="molecule type" value="Genomic_DNA"/>
</dbReference>
<keyword evidence="8" id="KW-1185">Reference proteome</keyword>
<feature type="region of interest" description="Disordered" evidence="5">
    <location>
        <begin position="12"/>
        <end position="36"/>
    </location>
</feature>
<keyword evidence="2" id="KW-0479">Metal-binding</keyword>
<gene>
    <name evidence="7" type="ORF">TRUGW13939_10844</name>
</gene>
<dbReference type="RefSeq" id="XP_035349847.1">
    <property type="nucleotide sequence ID" value="XM_035493954.1"/>
</dbReference>
<evidence type="ECO:0000256" key="3">
    <source>
        <dbReference type="ARBA" id="ARBA00022833"/>
    </source>
</evidence>
<evidence type="ECO:0000256" key="1">
    <source>
        <dbReference type="ARBA" id="ARBA00005495"/>
    </source>
</evidence>
<dbReference type="PANTHER" id="PTHR33337:SF40">
    <property type="entry name" value="CENP-V_GFA DOMAIN-CONTAINING PROTEIN-RELATED"/>
    <property type="match status" value="1"/>
</dbReference>
<keyword evidence="4" id="KW-0456">Lyase</keyword>
<name>A0A7H8RGG6_TALRU</name>
<organism evidence="7 8">
    <name type="scientific">Talaromyces rugulosus</name>
    <name type="common">Penicillium rugulosum</name>
    <dbReference type="NCBI Taxonomy" id="121627"/>
    <lineage>
        <taxon>Eukaryota</taxon>
        <taxon>Fungi</taxon>
        <taxon>Dikarya</taxon>
        <taxon>Ascomycota</taxon>
        <taxon>Pezizomycotina</taxon>
        <taxon>Eurotiomycetes</taxon>
        <taxon>Eurotiomycetidae</taxon>
        <taxon>Eurotiales</taxon>
        <taxon>Trichocomaceae</taxon>
        <taxon>Talaromyces</taxon>
        <taxon>Talaromyces sect. Islandici</taxon>
    </lineage>
</organism>
<dbReference type="GO" id="GO:0046872">
    <property type="term" value="F:metal ion binding"/>
    <property type="evidence" value="ECO:0007669"/>
    <property type="project" value="UniProtKB-KW"/>
</dbReference>
<dbReference type="PANTHER" id="PTHR33337">
    <property type="entry name" value="GFA DOMAIN-CONTAINING PROTEIN"/>
    <property type="match status" value="1"/>
</dbReference>
<dbReference type="InterPro" id="IPR006913">
    <property type="entry name" value="CENP-V/GFA"/>
</dbReference>
<evidence type="ECO:0000256" key="2">
    <source>
        <dbReference type="ARBA" id="ARBA00022723"/>
    </source>
</evidence>
<dbReference type="Gene3D" id="3.90.1590.10">
    <property type="entry name" value="glutathione-dependent formaldehyde- activating enzyme (gfa)"/>
    <property type="match status" value="1"/>
</dbReference>
<dbReference type="AlphaFoldDB" id="A0A7H8RGG6"/>
<comment type="similarity">
    <text evidence="1">Belongs to the Gfa family.</text>
</comment>
<dbReference type="PROSITE" id="PS51891">
    <property type="entry name" value="CENP_V_GFA"/>
    <property type="match status" value="1"/>
</dbReference>
<evidence type="ECO:0000313" key="7">
    <source>
        <dbReference type="EMBL" id="QKX63673.1"/>
    </source>
</evidence>
<evidence type="ECO:0000313" key="8">
    <source>
        <dbReference type="Proteomes" id="UP000509510"/>
    </source>
</evidence>
<sequence>MDNLKFVTDHLRSSVAPDPSQRQKSEAWRSRPPYQHVSDDEFGPVKWQAMCHCTRVQYQLSREKPLAAKYCHCRACQVLHAAPFQWCAIYHKTDVRFTRGVDSLMFYSSHEKTREYQVPTKVYCEHCSSPIMDEGRNMCLIFPELIDLGETEEEHLTRRKVFEIDCHIFYSRRIVEVMDGKTKWSGIDKESDILDDNGHGLHQLSSAI</sequence>
<dbReference type="GO" id="GO:0016846">
    <property type="term" value="F:carbon-sulfur lyase activity"/>
    <property type="evidence" value="ECO:0007669"/>
    <property type="project" value="InterPro"/>
</dbReference>
<dbReference type="GeneID" id="55998323"/>
<keyword evidence="3" id="KW-0862">Zinc</keyword>
<evidence type="ECO:0000259" key="6">
    <source>
        <dbReference type="PROSITE" id="PS51891"/>
    </source>
</evidence>
<dbReference type="Pfam" id="PF04828">
    <property type="entry name" value="GFA"/>
    <property type="match status" value="1"/>
</dbReference>
<evidence type="ECO:0000256" key="4">
    <source>
        <dbReference type="ARBA" id="ARBA00023239"/>
    </source>
</evidence>
<dbReference type="OrthoDB" id="9970124at2759"/>
<evidence type="ECO:0000256" key="5">
    <source>
        <dbReference type="SAM" id="MobiDB-lite"/>
    </source>
</evidence>
<proteinExistence type="inferred from homology"/>
<dbReference type="InterPro" id="IPR011057">
    <property type="entry name" value="Mss4-like_sf"/>
</dbReference>
<dbReference type="KEGG" id="trg:TRUGW13939_10844"/>
<dbReference type="SUPFAM" id="SSF51316">
    <property type="entry name" value="Mss4-like"/>
    <property type="match status" value="1"/>
</dbReference>
<dbReference type="Proteomes" id="UP000509510">
    <property type="component" value="Chromosome VI"/>
</dbReference>